<keyword evidence="5 8" id="KW-0547">Nucleotide-binding</keyword>
<dbReference type="Pfam" id="PF00069">
    <property type="entry name" value="Pkinase"/>
    <property type="match status" value="1"/>
</dbReference>
<evidence type="ECO:0000256" key="7">
    <source>
        <dbReference type="ARBA" id="ARBA00022840"/>
    </source>
</evidence>
<dbReference type="EMBL" id="CAJJDM010000022">
    <property type="protein sequence ID" value="CAD8056563.1"/>
    <property type="molecule type" value="Genomic_DNA"/>
</dbReference>
<dbReference type="FunFam" id="1.10.510.10:FF:000833">
    <property type="entry name" value="AGC family protein kinase"/>
    <property type="match status" value="1"/>
</dbReference>
<dbReference type="PANTHER" id="PTHR24356:SF163">
    <property type="entry name" value="3-PHOSPHOINOSITIDE-DEPENDENT PROTEIN KINASE 1-RELATED"/>
    <property type="match status" value="1"/>
</dbReference>
<dbReference type="PANTHER" id="PTHR24356">
    <property type="entry name" value="SERINE/THREONINE-PROTEIN KINASE"/>
    <property type="match status" value="1"/>
</dbReference>
<comment type="caution">
    <text evidence="11">The sequence shown here is derived from an EMBL/GenBank/DDBJ whole genome shotgun (WGS) entry which is preliminary data.</text>
</comment>
<dbReference type="InterPro" id="IPR008271">
    <property type="entry name" value="Ser/Thr_kinase_AS"/>
</dbReference>
<accession>A0A8S1KSP3</accession>
<dbReference type="InterPro" id="IPR039046">
    <property type="entry name" value="PDPK1"/>
</dbReference>
<keyword evidence="6" id="KW-0418">Kinase</keyword>
<dbReference type="InterPro" id="IPR000719">
    <property type="entry name" value="Prot_kinase_dom"/>
</dbReference>
<dbReference type="PROSITE" id="PS00108">
    <property type="entry name" value="PROTEIN_KINASE_ST"/>
    <property type="match status" value="1"/>
</dbReference>
<dbReference type="OMA" id="YIEREML"/>
<evidence type="ECO:0000256" key="2">
    <source>
        <dbReference type="ARBA" id="ARBA00012513"/>
    </source>
</evidence>
<evidence type="ECO:0000256" key="6">
    <source>
        <dbReference type="ARBA" id="ARBA00022777"/>
    </source>
</evidence>
<keyword evidence="12" id="KW-1185">Reference proteome</keyword>
<evidence type="ECO:0000313" key="12">
    <source>
        <dbReference type="Proteomes" id="UP000688137"/>
    </source>
</evidence>
<dbReference type="GO" id="GO:0035556">
    <property type="term" value="P:intracellular signal transduction"/>
    <property type="evidence" value="ECO:0007669"/>
    <property type="project" value="TreeGrafter"/>
</dbReference>
<dbReference type="PROSITE" id="PS00107">
    <property type="entry name" value="PROTEIN_KINASE_ATP"/>
    <property type="match status" value="1"/>
</dbReference>
<reference evidence="11" key="1">
    <citation type="submission" date="2021-01" db="EMBL/GenBank/DDBJ databases">
        <authorList>
            <consortium name="Genoscope - CEA"/>
            <person name="William W."/>
        </authorList>
    </citation>
    <scope>NUCLEOTIDE SEQUENCE</scope>
</reference>
<evidence type="ECO:0000313" key="11">
    <source>
        <dbReference type="EMBL" id="CAD8056563.1"/>
    </source>
</evidence>
<keyword evidence="7 8" id="KW-0067">ATP-binding</keyword>
<dbReference type="InterPro" id="IPR017441">
    <property type="entry name" value="Protein_kinase_ATP_BS"/>
</dbReference>
<evidence type="ECO:0000256" key="3">
    <source>
        <dbReference type="ARBA" id="ARBA00022527"/>
    </source>
</evidence>
<comment type="similarity">
    <text evidence="1">Belongs to the protein kinase superfamily. AGC Ser/Thr protein kinase family. PDPK1 subfamily.</text>
</comment>
<dbReference type="AlphaFoldDB" id="A0A8S1KSP3"/>
<evidence type="ECO:0000256" key="8">
    <source>
        <dbReference type="PROSITE-ProRule" id="PRU10141"/>
    </source>
</evidence>
<feature type="binding site" evidence="8">
    <location>
        <position position="51"/>
    </location>
    <ligand>
        <name>ATP</name>
        <dbReference type="ChEBI" id="CHEBI:30616"/>
    </ligand>
</feature>
<dbReference type="GO" id="GO:0005524">
    <property type="term" value="F:ATP binding"/>
    <property type="evidence" value="ECO:0007669"/>
    <property type="project" value="UniProtKB-UniRule"/>
</dbReference>
<dbReference type="FunFam" id="3.30.200.20:FF:001385">
    <property type="entry name" value="AGC family protein kinase"/>
    <property type="match status" value="1"/>
</dbReference>
<evidence type="ECO:0000256" key="4">
    <source>
        <dbReference type="ARBA" id="ARBA00022679"/>
    </source>
</evidence>
<proteinExistence type="inferred from homology"/>
<sequence>MDTKVSDSKSPSKSIKPNIQDYISIGSLGRGAYGEVILAQKKTDNQQVAIKVIDKKFLTREQKQYQVYIEREMLLYLKHPGVVQLYSTFQKPEKLYFVMEYLEGGDFADFLKLHKDLSFQTLQFYLAQIVVILEYIHSKGVAHRDLKPENLMLSKNGHLKLIDFGTSVVVHENKVPVEFLQKYKQIKSSFQIQEGSFINRASFVGTAEYVSPEMLEEEPCEYAVDLWALGIICYKMFTGVTPFIDSTQYLVFQNVKNAQVKIPENVPKVAANLIQKILVRNPQERLGSQSMADLKSHPFFKGIEWDKLFQMQAPQPKVVSVKSVEKSIDPDLQLGGKRKSKLKFYGVVQFKIGWFIYRPLDLVLIEGKEYMKLALFDPETEKCQLKIRLVEGVQVYSPSKGYMEIKDQNKKYSIKEVEHPIDKWLEVIEKCRKNLIKKKQKKQEKKQ</sequence>
<dbReference type="CDD" id="cd05581">
    <property type="entry name" value="STKc_PDK1"/>
    <property type="match status" value="1"/>
</dbReference>
<dbReference type="InterPro" id="IPR050236">
    <property type="entry name" value="Ser_Thr_kinase_AGC"/>
</dbReference>
<dbReference type="PROSITE" id="PS50011">
    <property type="entry name" value="PROTEIN_KINASE_DOM"/>
    <property type="match status" value="1"/>
</dbReference>
<protein>
    <recommendedName>
        <fullName evidence="2">non-specific serine/threonine protein kinase</fullName>
        <ecNumber evidence="2">2.7.11.1</ecNumber>
    </recommendedName>
</protein>
<keyword evidence="3 9" id="KW-0723">Serine/threonine-protein kinase</keyword>
<dbReference type="GO" id="GO:0004674">
    <property type="term" value="F:protein serine/threonine kinase activity"/>
    <property type="evidence" value="ECO:0007669"/>
    <property type="project" value="UniProtKB-KW"/>
</dbReference>
<name>A0A8S1KSP3_PARPR</name>
<dbReference type="EC" id="2.7.11.1" evidence="2"/>
<evidence type="ECO:0000256" key="5">
    <source>
        <dbReference type="ARBA" id="ARBA00022741"/>
    </source>
</evidence>
<dbReference type="SMART" id="SM00220">
    <property type="entry name" value="S_TKc"/>
    <property type="match status" value="1"/>
</dbReference>
<organism evidence="11 12">
    <name type="scientific">Paramecium primaurelia</name>
    <dbReference type="NCBI Taxonomy" id="5886"/>
    <lineage>
        <taxon>Eukaryota</taxon>
        <taxon>Sar</taxon>
        <taxon>Alveolata</taxon>
        <taxon>Ciliophora</taxon>
        <taxon>Intramacronucleata</taxon>
        <taxon>Oligohymenophorea</taxon>
        <taxon>Peniculida</taxon>
        <taxon>Parameciidae</taxon>
        <taxon>Paramecium</taxon>
    </lineage>
</organism>
<evidence type="ECO:0000256" key="9">
    <source>
        <dbReference type="RuleBase" id="RU000304"/>
    </source>
</evidence>
<evidence type="ECO:0000259" key="10">
    <source>
        <dbReference type="PROSITE" id="PS50011"/>
    </source>
</evidence>
<feature type="domain" description="Protein kinase" evidence="10">
    <location>
        <begin position="22"/>
        <end position="300"/>
    </location>
</feature>
<gene>
    <name evidence="11" type="ORF">PPRIM_AZ9-3.1.T0240374</name>
</gene>
<evidence type="ECO:0000256" key="1">
    <source>
        <dbReference type="ARBA" id="ARBA00010006"/>
    </source>
</evidence>
<dbReference type="Proteomes" id="UP000688137">
    <property type="component" value="Unassembled WGS sequence"/>
</dbReference>
<keyword evidence="4" id="KW-0808">Transferase</keyword>